<gene>
    <name evidence="6" type="primary">CRAT</name>
    <name evidence="6" type="ORF">AVEN_248632_1</name>
</gene>
<dbReference type="GO" id="GO:0019254">
    <property type="term" value="P:carnitine metabolic process, CoA-linked"/>
    <property type="evidence" value="ECO:0007669"/>
    <property type="project" value="TreeGrafter"/>
</dbReference>
<name>A0A4Y2C231_ARAVE</name>
<comment type="caution">
    <text evidence="6">The sequence shown here is derived from an EMBL/GenBank/DDBJ whole genome shotgun (WGS) entry which is preliminary data.</text>
</comment>
<dbReference type="FunFam" id="3.30.559.10:FF:000001">
    <property type="entry name" value="Carnitine O-acetyltransferase"/>
    <property type="match status" value="1"/>
</dbReference>
<evidence type="ECO:0000256" key="4">
    <source>
        <dbReference type="PIRSR" id="PIRSR600542-1"/>
    </source>
</evidence>
<proteinExistence type="inferred from homology"/>
<feature type="domain" description="Choline/carnitine acyltransferase" evidence="5">
    <location>
        <begin position="102"/>
        <end position="387"/>
    </location>
</feature>
<keyword evidence="3" id="KW-0012">Acyltransferase</keyword>
<dbReference type="InterPro" id="IPR000542">
    <property type="entry name" value="Carn_acyl_trans"/>
</dbReference>
<keyword evidence="7" id="KW-1185">Reference proteome</keyword>
<sequence>MKNILERVIQDDSFNENIDNIVENNLDSSSLKNNLTLQKELQMQIQQDMKTYNINTKKEKDFEEILKKEMTAYESERVQGKYLSSIHEDLLTIKLTSVEAERAFSFIVGGDGVVGLTYEHSPAEGPPITRMMDHISDYLDRTRGNKWLPSTSVEEPIKLRFKLSDETMKDIEEAENDLQSLLDDLEMSCFTFETYGKDFIKSQKLSPDSYIQMAIQLAFYKIHNQIAATYESASSRKFLNGRTETIRSASMEALDFCKQMVDKSSVPHTKAAALRSAVDAHKEYTLQAVNGMGIDRMLLGLKKIALECGMNVPDFYMDGGYTASTHFKLSTSQVPSKIDAFMCYGPLVPDGYGCCYNPRESSINFGLSACNSSPETHSSNFMKALTESLSEMHDILNLSQKSKL</sequence>
<reference evidence="6 7" key="1">
    <citation type="journal article" date="2019" name="Sci. Rep.">
        <title>Orb-weaving spider Araneus ventricosus genome elucidates the spidroin gene catalogue.</title>
        <authorList>
            <person name="Kono N."/>
            <person name="Nakamura H."/>
            <person name="Ohtoshi R."/>
            <person name="Moran D.A.P."/>
            <person name="Shinohara A."/>
            <person name="Yoshida Y."/>
            <person name="Fujiwara M."/>
            <person name="Mori M."/>
            <person name="Tomita M."/>
            <person name="Arakawa K."/>
        </authorList>
    </citation>
    <scope>NUCLEOTIDE SEQUENCE [LARGE SCALE GENOMIC DNA]</scope>
</reference>
<evidence type="ECO:0000313" key="6">
    <source>
        <dbReference type="EMBL" id="GBL97676.1"/>
    </source>
</evidence>
<dbReference type="InterPro" id="IPR023213">
    <property type="entry name" value="CAT-like_dom_sf"/>
</dbReference>
<accession>A0A4Y2C231</accession>
<comment type="similarity">
    <text evidence="1">Belongs to the carnitine/choline acetyltransferase family.</text>
</comment>
<keyword evidence="2 6" id="KW-0808">Transferase</keyword>
<feature type="active site" description="Proton acceptor" evidence="4">
    <location>
        <position position="120"/>
    </location>
</feature>
<evidence type="ECO:0000256" key="1">
    <source>
        <dbReference type="ARBA" id="ARBA00005232"/>
    </source>
</evidence>
<dbReference type="InterPro" id="IPR039551">
    <property type="entry name" value="Cho/carn_acyl_trans"/>
</dbReference>
<evidence type="ECO:0000313" key="7">
    <source>
        <dbReference type="Proteomes" id="UP000499080"/>
    </source>
</evidence>
<dbReference type="AlphaFoldDB" id="A0A4Y2C231"/>
<evidence type="ECO:0000259" key="5">
    <source>
        <dbReference type="Pfam" id="PF00755"/>
    </source>
</evidence>
<dbReference type="GO" id="GO:0005777">
    <property type="term" value="C:peroxisome"/>
    <property type="evidence" value="ECO:0007669"/>
    <property type="project" value="TreeGrafter"/>
</dbReference>
<organism evidence="6 7">
    <name type="scientific">Araneus ventricosus</name>
    <name type="common">Orbweaver spider</name>
    <name type="synonym">Epeira ventricosa</name>
    <dbReference type="NCBI Taxonomy" id="182803"/>
    <lineage>
        <taxon>Eukaryota</taxon>
        <taxon>Metazoa</taxon>
        <taxon>Ecdysozoa</taxon>
        <taxon>Arthropoda</taxon>
        <taxon>Chelicerata</taxon>
        <taxon>Arachnida</taxon>
        <taxon>Araneae</taxon>
        <taxon>Araneomorphae</taxon>
        <taxon>Entelegynae</taxon>
        <taxon>Araneoidea</taxon>
        <taxon>Araneidae</taxon>
        <taxon>Araneus</taxon>
    </lineage>
</organism>
<dbReference type="EMBL" id="BGPR01000132">
    <property type="protein sequence ID" value="GBL97676.1"/>
    <property type="molecule type" value="Genomic_DNA"/>
</dbReference>
<protein>
    <submittedName>
        <fullName evidence="6">Carnitine O-acetyltransferase</fullName>
    </submittedName>
</protein>
<evidence type="ECO:0000256" key="2">
    <source>
        <dbReference type="ARBA" id="ARBA00022679"/>
    </source>
</evidence>
<dbReference type="Proteomes" id="UP000499080">
    <property type="component" value="Unassembled WGS sequence"/>
</dbReference>
<dbReference type="GO" id="GO:0004092">
    <property type="term" value="F:carnitine O-acetyltransferase activity"/>
    <property type="evidence" value="ECO:0007669"/>
    <property type="project" value="TreeGrafter"/>
</dbReference>
<dbReference type="PANTHER" id="PTHR22589">
    <property type="entry name" value="CARNITINE O-ACYLTRANSFERASE"/>
    <property type="match status" value="1"/>
</dbReference>
<dbReference type="PANTHER" id="PTHR22589:SF103">
    <property type="entry name" value="CARNITINE O-ACETYL-TRANSFERASE, ISOFORM A-RELATED"/>
    <property type="match status" value="1"/>
</dbReference>
<dbReference type="OrthoDB" id="6497209at2759"/>
<dbReference type="Gene3D" id="3.30.559.10">
    <property type="entry name" value="Chloramphenicol acetyltransferase-like domain"/>
    <property type="match status" value="1"/>
</dbReference>
<dbReference type="Pfam" id="PF00755">
    <property type="entry name" value="Carn_acyltransf"/>
    <property type="match status" value="1"/>
</dbReference>
<dbReference type="SUPFAM" id="SSF52777">
    <property type="entry name" value="CoA-dependent acyltransferases"/>
    <property type="match status" value="2"/>
</dbReference>
<evidence type="ECO:0000256" key="3">
    <source>
        <dbReference type="ARBA" id="ARBA00023315"/>
    </source>
</evidence>